<dbReference type="Gene3D" id="2.60.120.10">
    <property type="entry name" value="Jelly Rolls"/>
    <property type="match status" value="1"/>
</dbReference>
<dbReference type="EMBL" id="BMGY01000035">
    <property type="protein sequence ID" value="GGH88795.1"/>
    <property type="molecule type" value="Genomic_DNA"/>
</dbReference>
<evidence type="ECO:0000313" key="2">
    <source>
        <dbReference type="Proteomes" id="UP000637774"/>
    </source>
</evidence>
<dbReference type="PANTHER" id="PTHR37694">
    <property type="entry name" value="SLR8022 PROTEIN"/>
    <property type="match status" value="1"/>
</dbReference>
<gene>
    <name evidence="1" type="ORF">GCM10011495_30890</name>
</gene>
<dbReference type="SUPFAM" id="SSF51182">
    <property type="entry name" value="RmlC-like cupins"/>
    <property type="match status" value="1"/>
</dbReference>
<dbReference type="RefSeq" id="WP_188562998.1">
    <property type="nucleotide sequence ID" value="NZ_BMGY01000035.1"/>
</dbReference>
<keyword evidence="2" id="KW-1185">Reference proteome</keyword>
<sequence>MEDKSNDPTPQRPEGGQPFDAPLLVLDLPALLAQVRQEPAYRTSDRNALTVFKTEGMRIVLLALHAGAELKTHTAPGIISVQVLEGRLMFRTAEQATELAQGQLLTLHAGIPHSVTAVTESVFLLTLATKK</sequence>
<dbReference type="InterPro" id="IPR014710">
    <property type="entry name" value="RmlC-like_jellyroll"/>
</dbReference>
<comment type="caution">
    <text evidence="1">The sequence shown here is derived from an EMBL/GenBank/DDBJ whole genome shotgun (WGS) entry which is preliminary data.</text>
</comment>
<dbReference type="InterPro" id="IPR011051">
    <property type="entry name" value="RmlC_Cupin_sf"/>
</dbReference>
<accession>A0ABQ2ADD6</accession>
<organism evidence="1 2">
    <name type="scientific">Hymenobacter frigidus</name>
    <dbReference type="NCBI Taxonomy" id="1524095"/>
    <lineage>
        <taxon>Bacteria</taxon>
        <taxon>Pseudomonadati</taxon>
        <taxon>Bacteroidota</taxon>
        <taxon>Cytophagia</taxon>
        <taxon>Cytophagales</taxon>
        <taxon>Hymenobacteraceae</taxon>
        <taxon>Hymenobacter</taxon>
    </lineage>
</organism>
<name>A0ABQ2ADD6_9BACT</name>
<dbReference type="CDD" id="cd02230">
    <property type="entry name" value="cupin_HP0902-like"/>
    <property type="match status" value="1"/>
</dbReference>
<evidence type="ECO:0000313" key="1">
    <source>
        <dbReference type="EMBL" id="GGH88795.1"/>
    </source>
</evidence>
<dbReference type="PANTHER" id="PTHR37694:SF1">
    <property type="entry name" value="SLR8022 PROTEIN"/>
    <property type="match status" value="1"/>
</dbReference>
<reference evidence="2" key="1">
    <citation type="journal article" date="2019" name="Int. J. Syst. Evol. Microbiol.">
        <title>The Global Catalogue of Microorganisms (GCM) 10K type strain sequencing project: providing services to taxonomists for standard genome sequencing and annotation.</title>
        <authorList>
            <consortium name="The Broad Institute Genomics Platform"/>
            <consortium name="The Broad Institute Genome Sequencing Center for Infectious Disease"/>
            <person name="Wu L."/>
            <person name="Ma J."/>
        </authorList>
    </citation>
    <scope>NUCLEOTIDE SEQUENCE [LARGE SCALE GENOMIC DNA]</scope>
    <source>
        <strain evidence="2">CGMCC 1.14966</strain>
    </source>
</reference>
<protein>
    <recommendedName>
        <fullName evidence="3">Cupin domain-containing protein</fullName>
    </recommendedName>
</protein>
<proteinExistence type="predicted"/>
<dbReference type="Proteomes" id="UP000637774">
    <property type="component" value="Unassembled WGS sequence"/>
</dbReference>
<evidence type="ECO:0008006" key="3">
    <source>
        <dbReference type="Google" id="ProtNLM"/>
    </source>
</evidence>